<feature type="region of interest" description="Disordered" evidence="1">
    <location>
        <begin position="578"/>
        <end position="613"/>
    </location>
</feature>
<evidence type="ECO:0000259" key="2">
    <source>
        <dbReference type="Pfam" id="PF02120"/>
    </source>
</evidence>
<feature type="compositionally biased region" description="Basic and acidic residues" evidence="1">
    <location>
        <begin position="138"/>
        <end position="148"/>
    </location>
</feature>
<dbReference type="Gene3D" id="3.30.750.140">
    <property type="match status" value="1"/>
</dbReference>
<feature type="region of interest" description="Disordered" evidence="1">
    <location>
        <begin position="123"/>
        <end position="157"/>
    </location>
</feature>
<dbReference type="OrthoDB" id="7203912at2"/>
<dbReference type="InterPro" id="IPR021136">
    <property type="entry name" value="Flagellar_hook_control-like_C"/>
</dbReference>
<name>A0A2R8BJ79_9RHOB</name>
<dbReference type="EMBL" id="OMOQ01000002">
    <property type="protein sequence ID" value="SPH23456.1"/>
    <property type="molecule type" value="Genomic_DNA"/>
</dbReference>
<sequence length="613" mass="63378">MVLPDTGRSRELMGPNPILHVAGSSPAPQTGASVLVDCGGGAPSEFLEILGKLVGEATAQPDAVLAAGNEAPAGDVLLIAHDPEAELRPFAGAALSADASPLAPVIEAVVGISAGTRTAATVPESDDTLRAAPGSGIRRTDRPSDTRHLNTPNDTEQQQILTEPAAAQQEEAVRAPEFAAAAAVPPLMASIVGVQRVETFWAREARLGSTPVARGADSTAPTFNLTYGASPGLAGLTLASVENSPHEFSIGFELARAVPGPPGSVGRPHLEASPIDMPAAAEPFGNKAASPDAGMKIGPDHSGNAMPSASGTSPLPVKRLPTIATSPAAPMLSGADYRIRVAVESGEAGRQAASPSDPRSAVLRADTALPAPLVSSGARTGEAMPLHHLSIAPPSSEPGRAEVRAATHQEAVSITRITNADEAADIKRGPAATVVAIESLAQLPDDDGGHDDLSMLPGSDGPVGVRSSDRGASAVVQMLLPHDTTRRLAEAAARATDRPIEVTLSPEELGRVRLSFTTHDGALTMLVQAERPETLELLRRHIDTLAEDFRELGYEDLAFSFGQQGDERERAETGDLAHQRLGQDDTDSPAMTQPRTELSAPTLGRDGGLDLRM</sequence>
<evidence type="ECO:0000313" key="3">
    <source>
        <dbReference type="EMBL" id="SPH23456.1"/>
    </source>
</evidence>
<dbReference type="CDD" id="cd17470">
    <property type="entry name" value="T3SS_Flik_C"/>
    <property type="match status" value="1"/>
</dbReference>
<feature type="domain" description="Flagellar hook-length control protein-like C-terminal" evidence="2">
    <location>
        <begin position="500"/>
        <end position="567"/>
    </location>
</feature>
<dbReference type="Proteomes" id="UP000244924">
    <property type="component" value="Unassembled WGS sequence"/>
</dbReference>
<accession>A0A2R8BJ79</accession>
<evidence type="ECO:0000313" key="4">
    <source>
        <dbReference type="Proteomes" id="UP000244924"/>
    </source>
</evidence>
<proteinExistence type="predicted"/>
<dbReference type="AlphaFoldDB" id="A0A2R8BJ79"/>
<organism evidence="3 4">
    <name type="scientific">Albidovulum aquaemixtae</name>
    <dbReference type="NCBI Taxonomy" id="1542388"/>
    <lineage>
        <taxon>Bacteria</taxon>
        <taxon>Pseudomonadati</taxon>
        <taxon>Pseudomonadota</taxon>
        <taxon>Alphaproteobacteria</taxon>
        <taxon>Rhodobacterales</taxon>
        <taxon>Paracoccaceae</taxon>
        <taxon>Albidovulum</taxon>
    </lineage>
</organism>
<dbReference type="InterPro" id="IPR038610">
    <property type="entry name" value="FliK-like_C_sf"/>
</dbReference>
<gene>
    <name evidence="3" type="ORF">DEA8626_02519</name>
</gene>
<keyword evidence="4" id="KW-1185">Reference proteome</keyword>
<dbReference type="Pfam" id="PF02120">
    <property type="entry name" value="Flg_hook"/>
    <property type="match status" value="1"/>
</dbReference>
<evidence type="ECO:0000256" key="1">
    <source>
        <dbReference type="SAM" id="MobiDB-lite"/>
    </source>
</evidence>
<protein>
    <recommendedName>
        <fullName evidence="2">Flagellar hook-length control protein-like C-terminal domain-containing protein</fullName>
    </recommendedName>
</protein>
<reference evidence="3 4" key="1">
    <citation type="submission" date="2018-03" db="EMBL/GenBank/DDBJ databases">
        <authorList>
            <person name="Keele B.F."/>
        </authorList>
    </citation>
    <scope>NUCLEOTIDE SEQUENCE [LARGE SCALE GENOMIC DNA]</scope>
    <source>
        <strain evidence="3 4">CECT 8626</strain>
    </source>
</reference>